<dbReference type="InterPro" id="IPR013249">
    <property type="entry name" value="RNA_pol_sigma70_r4_t2"/>
</dbReference>
<comment type="similarity">
    <text evidence="1">Belongs to the sigma-70 factor family. ECF subfamily.</text>
</comment>
<keyword evidence="2" id="KW-0805">Transcription regulation</keyword>
<name>A0A246K784_BREDI</name>
<dbReference type="PANTHER" id="PTHR43133">
    <property type="entry name" value="RNA POLYMERASE ECF-TYPE SIGMA FACTO"/>
    <property type="match status" value="1"/>
</dbReference>
<dbReference type="EMBL" id="UAQM01000030">
    <property type="protein sequence ID" value="SPU46193.1"/>
    <property type="molecule type" value="Genomic_DNA"/>
</dbReference>
<protein>
    <submittedName>
        <fullName evidence="5">RNA polymerase sigma factor</fullName>
    </submittedName>
</protein>
<dbReference type="NCBIfam" id="TIGR02937">
    <property type="entry name" value="sigma70-ECF"/>
    <property type="match status" value="1"/>
</dbReference>
<evidence type="ECO:0000313" key="6">
    <source>
        <dbReference type="Proteomes" id="UP000250358"/>
    </source>
</evidence>
<dbReference type="SUPFAM" id="SSF88659">
    <property type="entry name" value="Sigma3 and sigma4 domains of RNA polymerase sigma factors"/>
    <property type="match status" value="1"/>
</dbReference>
<dbReference type="InterPro" id="IPR014284">
    <property type="entry name" value="RNA_pol_sigma-70_dom"/>
</dbReference>
<dbReference type="RefSeq" id="WP_003165183.1">
    <property type="nucleotide sequence ID" value="NZ_CP140006.1"/>
</dbReference>
<evidence type="ECO:0000256" key="3">
    <source>
        <dbReference type="ARBA" id="ARBA00023082"/>
    </source>
</evidence>
<dbReference type="Pfam" id="PF08281">
    <property type="entry name" value="Sigma70_r4_2"/>
    <property type="match status" value="1"/>
</dbReference>
<evidence type="ECO:0000256" key="2">
    <source>
        <dbReference type="ARBA" id="ARBA00023015"/>
    </source>
</evidence>
<dbReference type="AlphaFoldDB" id="A0A246K784"/>
<dbReference type="Proteomes" id="UP000250358">
    <property type="component" value="Unassembled WGS sequence"/>
</dbReference>
<evidence type="ECO:0000256" key="1">
    <source>
        <dbReference type="ARBA" id="ARBA00010641"/>
    </source>
</evidence>
<dbReference type="GeneID" id="56576785"/>
<dbReference type="GO" id="GO:0003677">
    <property type="term" value="F:DNA binding"/>
    <property type="evidence" value="ECO:0007669"/>
    <property type="project" value="InterPro"/>
</dbReference>
<keyword evidence="4" id="KW-0804">Transcription</keyword>
<evidence type="ECO:0000313" key="5">
    <source>
        <dbReference type="EMBL" id="SPU46193.1"/>
    </source>
</evidence>
<dbReference type="PROSITE" id="PS50890">
    <property type="entry name" value="PUA"/>
    <property type="match status" value="1"/>
</dbReference>
<dbReference type="InterPro" id="IPR039425">
    <property type="entry name" value="RNA_pol_sigma-70-like"/>
</dbReference>
<reference evidence="5 6" key="1">
    <citation type="submission" date="2018-06" db="EMBL/GenBank/DDBJ databases">
        <authorList>
            <consortium name="Pathogen Informatics"/>
            <person name="Doyle S."/>
        </authorList>
    </citation>
    <scope>NUCLEOTIDE SEQUENCE [LARGE SCALE GENOMIC DNA]</scope>
    <source>
        <strain evidence="5 6">NCTC11165</strain>
    </source>
</reference>
<proteinExistence type="inferred from homology"/>
<evidence type="ECO:0000256" key="4">
    <source>
        <dbReference type="ARBA" id="ARBA00023163"/>
    </source>
</evidence>
<dbReference type="Gene3D" id="1.10.10.10">
    <property type="entry name" value="Winged helix-like DNA-binding domain superfamily/Winged helix DNA-binding domain"/>
    <property type="match status" value="1"/>
</dbReference>
<dbReference type="PANTHER" id="PTHR43133:SF63">
    <property type="entry name" value="RNA POLYMERASE SIGMA FACTOR FECI-RELATED"/>
    <property type="match status" value="1"/>
</dbReference>
<keyword evidence="3" id="KW-0731">Sigma factor</keyword>
<organism evidence="5 6">
    <name type="scientific">Brevundimonas diminuta</name>
    <name type="common">Pseudomonas diminuta</name>
    <dbReference type="NCBI Taxonomy" id="293"/>
    <lineage>
        <taxon>Bacteria</taxon>
        <taxon>Pseudomonadati</taxon>
        <taxon>Pseudomonadota</taxon>
        <taxon>Alphaproteobacteria</taxon>
        <taxon>Caulobacterales</taxon>
        <taxon>Caulobacteraceae</taxon>
        <taxon>Brevundimonas</taxon>
    </lineage>
</organism>
<dbReference type="Gene3D" id="1.10.1740.10">
    <property type="match status" value="1"/>
</dbReference>
<dbReference type="InterPro" id="IPR013324">
    <property type="entry name" value="RNA_pol_sigma_r3/r4-like"/>
</dbReference>
<gene>
    <name evidence="5" type="ORF">NCTC11165_02521</name>
</gene>
<sequence>MVDDGVLRDWFCKEVLPLERSLTAFIRRNWRVEAEVVDLLQDVYERVLSGAARGLPGHVSGYVYEVARNHLISRARREQVVSFDLVADLDDIMPAADELTPERIATARQELRRVEAGIEALPPRCRQIVEMRKIDGLSSKEVSAELGIGVDAVNQQTSKGMRALADFIFGGRVGEGREGDGGDARRRRVQ</sequence>
<dbReference type="GO" id="GO:0006352">
    <property type="term" value="P:DNA-templated transcription initiation"/>
    <property type="evidence" value="ECO:0007669"/>
    <property type="project" value="InterPro"/>
</dbReference>
<dbReference type="InterPro" id="IPR013325">
    <property type="entry name" value="RNA_pol_sigma_r2"/>
</dbReference>
<accession>A0A246K784</accession>
<dbReference type="GO" id="GO:0016987">
    <property type="term" value="F:sigma factor activity"/>
    <property type="evidence" value="ECO:0007669"/>
    <property type="project" value="UniProtKB-KW"/>
</dbReference>
<dbReference type="CDD" id="cd06171">
    <property type="entry name" value="Sigma70_r4"/>
    <property type="match status" value="1"/>
</dbReference>
<dbReference type="InterPro" id="IPR036388">
    <property type="entry name" value="WH-like_DNA-bd_sf"/>
</dbReference>
<dbReference type="SUPFAM" id="SSF88946">
    <property type="entry name" value="Sigma2 domain of RNA polymerase sigma factors"/>
    <property type="match status" value="1"/>
</dbReference>